<reference evidence="7" key="2">
    <citation type="submission" date="2023-05" db="EMBL/GenBank/DDBJ databases">
        <authorList>
            <consortium name="Lawrence Berkeley National Laboratory"/>
            <person name="Steindorff A."/>
            <person name="Hensen N."/>
            <person name="Bonometti L."/>
            <person name="Westerberg I."/>
            <person name="Brannstrom I.O."/>
            <person name="Guillou S."/>
            <person name="Cros-Aarteil S."/>
            <person name="Calhoun S."/>
            <person name="Haridas S."/>
            <person name="Kuo A."/>
            <person name="Mondo S."/>
            <person name="Pangilinan J."/>
            <person name="Riley R."/>
            <person name="Labutti K."/>
            <person name="Andreopoulos B."/>
            <person name="Lipzen A."/>
            <person name="Chen C."/>
            <person name="Yanf M."/>
            <person name="Daum C."/>
            <person name="Ng V."/>
            <person name="Clum A."/>
            <person name="Ohm R."/>
            <person name="Martin F."/>
            <person name="Silar P."/>
            <person name="Natvig D."/>
            <person name="Lalanne C."/>
            <person name="Gautier V."/>
            <person name="Ament-Velasquez S.L."/>
            <person name="Kruys A."/>
            <person name="Hutchinson M.I."/>
            <person name="Powell A.J."/>
            <person name="Barry K."/>
            <person name="Miller A.N."/>
            <person name="Grigoriev I.V."/>
            <person name="Debuchy R."/>
            <person name="Gladieux P."/>
            <person name="Thoren M.H."/>
            <person name="Johannesson H."/>
        </authorList>
    </citation>
    <scope>NUCLEOTIDE SEQUENCE</scope>
    <source>
        <strain evidence="7">PSN309</strain>
    </source>
</reference>
<keyword evidence="4" id="KW-0539">Nucleus</keyword>
<keyword evidence="3" id="KW-0238">DNA-binding</keyword>
<dbReference type="GO" id="GO:0003677">
    <property type="term" value="F:DNA binding"/>
    <property type="evidence" value="ECO:0007669"/>
    <property type="project" value="UniProtKB-KW"/>
</dbReference>
<evidence type="ECO:0000256" key="4">
    <source>
        <dbReference type="ARBA" id="ARBA00023242"/>
    </source>
</evidence>
<dbReference type="PROSITE" id="PS50048">
    <property type="entry name" value="ZN2_CY6_FUNGAL_2"/>
    <property type="match status" value="1"/>
</dbReference>
<dbReference type="InterPro" id="IPR001138">
    <property type="entry name" value="Zn2Cys6_DnaBD"/>
</dbReference>
<dbReference type="Gene3D" id="4.10.240.10">
    <property type="entry name" value="Zn(2)-C6 fungal-type DNA-binding domain"/>
    <property type="match status" value="1"/>
</dbReference>
<feature type="compositionally biased region" description="Polar residues" evidence="5">
    <location>
        <begin position="66"/>
        <end position="81"/>
    </location>
</feature>
<evidence type="ECO:0000256" key="5">
    <source>
        <dbReference type="SAM" id="MobiDB-lite"/>
    </source>
</evidence>
<dbReference type="GO" id="GO:0000981">
    <property type="term" value="F:DNA-binding transcription factor activity, RNA polymerase II-specific"/>
    <property type="evidence" value="ECO:0007669"/>
    <property type="project" value="InterPro"/>
</dbReference>
<evidence type="ECO:0000256" key="2">
    <source>
        <dbReference type="ARBA" id="ARBA00022723"/>
    </source>
</evidence>
<dbReference type="InterPro" id="IPR050987">
    <property type="entry name" value="AtrR-like"/>
</dbReference>
<accession>A0AAN6WIF0</accession>
<dbReference type="PROSITE" id="PS00463">
    <property type="entry name" value="ZN2_CY6_FUNGAL_1"/>
    <property type="match status" value="1"/>
</dbReference>
<comment type="caution">
    <text evidence="7">The sequence shown here is derived from an EMBL/GenBank/DDBJ whole genome shotgun (WGS) entry which is preliminary data.</text>
</comment>
<organism evidence="7 8">
    <name type="scientific">Podospora australis</name>
    <dbReference type="NCBI Taxonomy" id="1536484"/>
    <lineage>
        <taxon>Eukaryota</taxon>
        <taxon>Fungi</taxon>
        <taxon>Dikarya</taxon>
        <taxon>Ascomycota</taxon>
        <taxon>Pezizomycotina</taxon>
        <taxon>Sordariomycetes</taxon>
        <taxon>Sordariomycetidae</taxon>
        <taxon>Sordariales</taxon>
        <taxon>Podosporaceae</taxon>
        <taxon>Podospora</taxon>
    </lineage>
</organism>
<dbReference type="GO" id="GO:0008270">
    <property type="term" value="F:zinc ion binding"/>
    <property type="evidence" value="ECO:0007669"/>
    <property type="project" value="InterPro"/>
</dbReference>
<feature type="compositionally biased region" description="Low complexity" evidence="5">
    <location>
        <begin position="40"/>
        <end position="53"/>
    </location>
</feature>
<dbReference type="GO" id="GO:0005634">
    <property type="term" value="C:nucleus"/>
    <property type="evidence" value="ECO:0007669"/>
    <property type="project" value="UniProtKB-SubCell"/>
</dbReference>
<evidence type="ECO:0000256" key="1">
    <source>
        <dbReference type="ARBA" id="ARBA00004123"/>
    </source>
</evidence>
<dbReference type="InterPro" id="IPR036864">
    <property type="entry name" value="Zn2-C6_fun-type_DNA-bd_sf"/>
</dbReference>
<evidence type="ECO:0000259" key="6">
    <source>
        <dbReference type="PROSITE" id="PS50048"/>
    </source>
</evidence>
<dbReference type="PANTHER" id="PTHR46910:SF3">
    <property type="entry name" value="HALOTOLERANCE PROTEIN 9-RELATED"/>
    <property type="match status" value="1"/>
</dbReference>
<feature type="compositionally biased region" description="Polar residues" evidence="5">
    <location>
        <begin position="1"/>
        <end position="17"/>
    </location>
</feature>
<evidence type="ECO:0000256" key="3">
    <source>
        <dbReference type="ARBA" id="ARBA00023125"/>
    </source>
</evidence>
<dbReference type="Pfam" id="PF00172">
    <property type="entry name" value="Zn_clus"/>
    <property type="match status" value="1"/>
</dbReference>
<dbReference type="AlphaFoldDB" id="A0AAN6WIF0"/>
<proteinExistence type="predicted"/>
<keyword evidence="2" id="KW-0479">Metal-binding</keyword>
<comment type="subcellular location">
    <subcellularLocation>
        <location evidence="1">Nucleus</location>
    </subcellularLocation>
</comment>
<gene>
    <name evidence="7" type="ORF">QBC35DRAFT_178895</name>
</gene>
<dbReference type="PANTHER" id="PTHR46910">
    <property type="entry name" value="TRANSCRIPTION FACTOR PDR1"/>
    <property type="match status" value="1"/>
</dbReference>
<reference evidence="7" key="1">
    <citation type="journal article" date="2023" name="Mol. Phylogenet. Evol.">
        <title>Genome-scale phylogeny and comparative genomics of the fungal order Sordariales.</title>
        <authorList>
            <person name="Hensen N."/>
            <person name="Bonometti L."/>
            <person name="Westerberg I."/>
            <person name="Brannstrom I.O."/>
            <person name="Guillou S."/>
            <person name="Cros-Aarteil S."/>
            <person name="Calhoun S."/>
            <person name="Haridas S."/>
            <person name="Kuo A."/>
            <person name="Mondo S."/>
            <person name="Pangilinan J."/>
            <person name="Riley R."/>
            <person name="LaButti K."/>
            <person name="Andreopoulos B."/>
            <person name="Lipzen A."/>
            <person name="Chen C."/>
            <person name="Yan M."/>
            <person name="Daum C."/>
            <person name="Ng V."/>
            <person name="Clum A."/>
            <person name="Steindorff A."/>
            <person name="Ohm R.A."/>
            <person name="Martin F."/>
            <person name="Silar P."/>
            <person name="Natvig D.O."/>
            <person name="Lalanne C."/>
            <person name="Gautier V."/>
            <person name="Ament-Velasquez S.L."/>
            <person name="Kruys A."/>
            <person name="Hutchinson M.I."/>
            <person name="Powell A.J."/>
            <person name="Barry K."/>
            <person name="Miller A.N."/>
            <person name="Grigoriev I.V."/>
            <person name="Debuchy R."/>
            <person name="Gladieux P."/>
            <person name="Hiltunen Thoren M."/>
            <person name="Johannesson H."/>
        </authorList>
    </citation>
    <scope>NUCLEOTIDE SEQUENCE</scope>
    <source>
        <strain evidence="7">PSN309</strain>
    </source>
</reference>
<dbReference type="SUPFAM" id="SSF57701">
    <property type="entry name" value="Zn2/Cys6 DNA-binding domain"/>
    <property type="match status" value="1"/>
</dbReference>
<dbReference type="SMART" id="SM00066">
    <property type="entry name" value="GAL4"/>
    <property type="match status" value="1"/>
</dbReference>
<evidence type="ECO:0000313" key="8">
    <source>
        <dbReference type="Proteomes" id="UP001302126"/>
    </source>
</evidence>
<dbReference type="CDD" id="cd00067">
    <property type="entry name" value="GAL4"/>
    <property type="match status" value="1"/>
</dbReference>
<sequence length="276" mass="29687">MVSQTQAACYTSSSSNLPPDGRQSRTAPYYNRPPYPLYYPSPRSSSSVSAVAADSRRYTHLPPFSSHDSQGNHGVGHNTSHGGHHEAATIMADHHDRDATMPQRKRVPVACSRCRKRKIRCSGDQGDGLPCSNCKNAGVEKCRFLRVTSREAPIRLDMGDPFGYPVSDARLFHAGRGGPAPPSLLGSHQHDTLPYSSTLPEVAATTYGHRSGSLAGYSDGGATKPTSYYPMPPTTAYHSAYGDEYADYGMGVHSQSVMSPVEAGLQLLGQSNRTTA</sequence>
<protein>
    <recommendedName>
        <fullName evidence="6">Zn(2)-C6 fungal-type domain-containing protein</fullName>
    </recommendedName>
</protein>
<dbReference type="EMBL" id="MU864675">
    <property type="protein sequence ID" value="KAK4182354.1"/>
    <property type="molecule type" value="Genomic_DNA"/>
</dbReference>
<dbReference type="Proteomes" id="UP001302126">
    <property type="component" value="Unassembled WGS sequence"/>
</dbReference>
<evidence type="ECO:0000313" key="7">
    <source>
        <dbReference type="EMBL" id="KAK4182354.1"/>
    </source>
</evidence>
<name>A0AAN6WIF0_9PEZI</name>
<feature type="domain" description="Zn(2)-C6 fungal-type" evidence="6">
    <location>
        <begin position="110"/>
        <end position="144"/>
    </location>
</feature>
<keyword evidence="8" id="KW-1185">Reference proteome</keyword>
<feature type="region of interest" description="Disordered" evidence="5">
    <location>
        <begin position="1"/>
        <end position="84"/>
    </location>
</feature>